<keyword evidence="5" id="KW-1133">Transmembrane helix</keyword>
<evidence type="ECO:0000256" key="4">
    <source>
        <dbReference type="PIRSR" id="PIRSR605754-1"/>
    </source>
</evidence>
<dbReference type="Proteomes" id="UP001179647">
    <property type="component" value="Chromosome"/>
</dbReference>
<reference evidence="6" key="1">
    <citation type="submission" date="2022-10" db="EMBL/GenBank/DDBJ databases">
        <title>Vagococcus sp. isolated from poultry meat.</title>
        <authorList>
            <person name="Johansson P."/>
            <person name="Bjorkroth J."/>
        </authorList>
    </citation>
    <scope>NUCLEOTIDE SEQUENCE</scope>
    <source>
        <strain evidence="6">STAA11</strain>
    </source>
</reference>
<keyword evidence="3" id="KW-0788">Thiol protease</keyword>
<feature type="active site" description="Acyl-thioester intermediate" evidence="4">
    <location>
        <position position="233"/>
    </location>
</feature>
<dbReference type="Pfam" id="PF04203">
    <property type="entry name" value="Sortase"/>
    <property type="match status" value="1"/>
</dbReference>
<dbReference type="Gene3D" id="2.40.260.10">
    <property type="entry name" value="Sortase"/>
    <property type="match status" value="1"/>
</dbReference>
<evidence type="ECO:0000256" key="5">
    <source>
        <dbReference type="SAM" id="Phobius"/>
    </source>
</evidence>
<dbReference type="InterPro" id="IPR023365">
    <property type="entry name" value="Sortase_dom-sf"/>
</dbReference>
<dbReference type="RefSeq" id="WP_275468989.1">
    <property type="nucleotide sequence ID" value="NZ_CP110232.1"/>
</dbReference>
<dbReference type="NCBIfam" id="TIGR01076">
    <property type="entry name" value="sortase_fam"/>
    <property type="match status" value="1"/>
</dbReference>
<accession>A0AAF0I7Q0</accession>
<dbReference type="CDD" id="cd06165">
    <property type="entry name" value="Sortase_A"/>
    <property type="match status" value="1"/>
</dbReference>
<keyword evidence="2" id="KW-0378">Hydrolase</keyword>
<dbReference type="GO" id="GO:0008234">
    <property type="term" value="F:cysteine-type peptidase activity"/>
    <property type="evidence" value="ECO:0007669"/>
    <property type="project" value="UniProtKB-KW"/>
</dbReference>
<evidence type="ECO:0000313" key="7">
    <source>
        <dbReference type="Proteomes" id="UP001179647"/>
    </source>
</evidence>
<evidence type="ECO:0000256" key="3">
    <source>
        <dbReference type="ARBA" id="ARBA00022807"/>
    </source>
</evidence>
<keyword evidence="5" id="KW-0472">Membrane</keyword>
<keyword evidence="5" id="KW-0812">Transmembrane</keyword>
<dbReference type="InterPro" id="IPR042007">
    <property type="entry name" value="Sortase_A"/>
</dbReference>
<dbReference type="KEGG" id="vie:OL234_09510"/>
<keyword evidence="1" id="KW-0645">Protease</keyword>
<feature type="transmembrane region" description="Helical" evidence="5">
    <location>
        <begin position="21"/>
        <end position="43"/>
    </location>
</feature>
<keyword evidence="7" id="KW-1185">Reference proteome</keyword>
<dbReference type="InterPro" id="IPR005754">
    <property type="entry name" value="Sortase"/>
</dbReference>
<feature type="active site" description="Proton donor/acceptor" evidence="4">
    <location>
        <position position="171"/>
    </location>
</feature>
<dbReference type="AlphaFoldDB" id="A0AAF0I7Q0"/>
<name>A0AAF0I7Q0_9ENTE</name>
<sequence length="272" mass="29967">MTNKKTKVPTPDKKKRGIGHWLINILLLLMLVVGLLLVFSGPIKNKVVKNMTKEQTIETMTPKKIKQNQKKEANFDFDSVESISLQSVAEAVVKLKEETANSEADAKTEGSTNGTNADNVQFNGLGGIAIPAVGLNLPIFKGVSNYSLIVGAGTMKEDQQMGHGNYALASHHMLEPELLFGPLLNVSLGQSIYLTDLDYVYQYDISYKEYVAPNRTDLIEDVDDETLLTLVTCDATGANRLVVQAKYVGKNPMKKAPEEAINTFNIKNNNYE</sequence>
<proteinExistence type="predicted"/>
<organism evidence="6 7">
    <name type="scientific">Vagococcus intermedius</name>
    <dbReference type="NCBI Taxonomy" id="2991418"/>
    <lineage>
        <taxon>Bacteria</taxon>
        <taxon>Bacillati</taxon>
        <taxon>Bacillota</taxon>
        <taxon>Bacilli</taxon>
        <taxon>Lactobacillales</taxon>
        <taxon>Enterococcaceae</taxon>
        <taxon>Vagococcus</taxon>
    </lineage>
</organism>
<gene>
    <name evidence="6" type="ORF">OL234_09510</name>
</gene>
<protein>
    <submittedName>
        <fullName evidence="6">Class A sortase</fullName>
    </submittedName>
</protein>
<dbReference type="GO" id="GO:0006508">
    <property type="term" value="P:proteolysis"/>
    <property type="evidence" value="ECO:0007669"/>
    <property type="project" value="UniProtKB-KW"/>
</dbReference>
<dbReference type="EMBL" id="CP110232">
    <property type="protein sequence ID" value="WEG73186.1"/>
    <property type="molecule type" value="Genomic_DNA"/>
</dbReference>
<evidence type="ECO:0000313" key="6">
    <source>
        <dbReference type="EMBL" id="WEG73186.1"/>
    </source>
</evidence>
<evidence type="ECO:0000256" key="2">
    <source>
        <dbReference type="ARBA" id="ARBA00022801"/>
    </source>
</evidence>
<dbReference type="SUPFAM" id="SSF63817">
    <property type="entry name" value="Sortase"/>
    <property type="match status" value="1"/>
</dbReference>
<evidence type="ECO:0000256" key="1">
    <source>
        <dbReference type="ARBA" id="ARBA00022670"/>
    </source>
</evidence>